<name>A0A7R6VYL0_CARRU</name>
<evidence type="ECO:0000256" key="2">
    <source>
        <dbReference type="ARBA" id="ARBA00022980"/>
    </source>
</evidence>
<comment type="similarity">
    <text evidence="1">Belongs to the universal ribosomal protein uL15 family.</text>
</comment>
<evidence type="ECO:0000256" key="4">
    <source>
        <dbReference type="ARBA" id="ARBA00035497"/>
    </source>
</evidence>
<evidence type="ECO:0000256" key="1">
    <source>
        <dbReference type="ARBA" id="ARBA00007320"/>
    </source>
</evidence>
<protein>
    <recommendedName>
        <fullName evidence="4">50S ribosomal protein L15</fullName>
    </recommendedName>
</protein>
<accession>A0A7R6VYL0</accession>
<evidence type="ECO:0000313" key="5">
    <source>
        <dbReference type="EMBL" id="BCG49379.1"/>
    </source>
</evidence>
<dbReference type="PANTHER" id="PTHR12934:SF11">
    <property type="entry name" value="LARGE RIBOSOMAL SUBUNIT PROTEIN UL15M"/>
    <property type="match status" value="1"/>
</dbReference>
<dbReference type="AlphaFoldDB" id="A0A7R6VYL0"/>
<evidence type="ECO:0000256" key="3">
    <source>
        <dbReference type="ARBA" id="ARBA00023274"/>
    </source>
</evidence>
<dbReference type="InterPro" id="IPR005749">
    <property type="entry name" value="Ribosomal_uL15_bac-type"/>
</dbReference>
<evidence type="ECO:0000313" key="6">
    <source>
        <dbReference type="Proteomes" id="UP000595596"/>
    </source>
</evidence>
<dbReference type="InterPro" id="IPR036227">
    <property type="entry name" value="Ribosomal_uL15/eL18_sf"/>
</dbReference>
<sequence length="84" mass="9749">MILEVFNIFIKKKKRLGRGYSSGNGKTCGRGHKGQKSRAGFKIPLFFEGGQTNFFKKKPKIKQKSKNILKNKFFSILYENKKFN</sequence>
<reference evidence="5 6" key="1">
    <citation type="journal article" date="2020" name="Genome Biol. Evol.">
        <title>Comparative Genomics Underlines Multiple Roles of Profftella, an Obligate Symbiont of Psyllids: Providing Toxins, Vitamins, and Carotenoids.</title>
        <authorList>
            <person name="Nakabachi A."/>
            <person name="Piel J."/>
            <person name="Malenovsky I."/>
            <person name="Hirose Y."/>
        </authorList>
    </citation>
    <scope>NUCLEOTIDE SEQUENCE [LARGE SCALE GENOMIC DNA]</scope>
    <source>
        <strain evidence="5 6">Dco</strain>
    </source>
</reference>
<dbReference type="EMBL" id="AP023214">
    <property type="protein sequence ID" value="BCG49379.1"/>
    <property type="molecule type" value="Genomic_DNA"/>
</dbReference>
<dbReference type="GO" id="GO:0006412">
    <property type="term" value="P:translation"/>
    <property type="evidence" value="ECO:0007669"/>
    <property type="project" value="InterPro"/>
</dbReference>
<organism evidence="5 6">
    <name type="scientific">Candidatus Carsonella ruddii</name>
    <name type="common">Diaphorina cf. continua</name>
    <dbReference type="NCBI Taxonomy" id="2661587"/>
    <lineage>
        <taxon>Bacteria</taxon>
        <taxon>Pseudomonadati</taxon>
        <taxon>Pseudomonadota</taxon>
        <taxon>Gammaproteobacteria</taxon>
        <taxon>Oceanospirillales</taxon>
        <taxon>Halomonadaceae</taxon>
        <taxon>Zymobacter group</taxon>
        <taxon>Candidatus Carsonella</taxon>
    </lineage>
</organism>
<dbReference type="KEGG" id="crr:CRDco_1530"/>
<dbReference type="PANTHER" id="PTHR12934">
    <property type="entry name" value="50S RIBOSOMAL PROTEIN L15"/>
    <property type="match status" value="1"/>
</dbReference>
<proteinExistence type="inferred from homology"/>
<dbReference type="SUPFAM" id="SSF52080">
    <property type="entry name" value="Ribosomal proteins L15p and L18e"/>
    <property type="match status" value="1"/>
</dbReference>
<dbReference type="GO" id="GO:0015934">
    <property type="term" value="C:large ribosomal subunit"/>
    <property type="evidence" value="ECO:0007669"/>
    <property type="project" value="InterPro"/>
</dbReference>
<gene>
    <name evidence="5" type="primary">rplO</name>
    <name evidence="5" type="ORF">CRDco_1530</name>
</gene>
<dbReference type="GO" id="GO:0003735">
    <property type="term" value="F:structural constituent of ribosome"/>
    <property type="evidence" value="ECO:0007669"/>
    <property type="project" value="InterPro"/>
</dbReference>
<keyword evidence="2 5" id="KW-0689">Ribosomal protein</keyword>
<dbReference type="Proteomes" id="UP000595596">
    <property type="component" value="Chromosome"/>
</dbReference>
<keyword evidence="6" id="KW-1185">Reference proteome</keyword>
<keyword evidence="3" id="KW-0687">Ribonucleoprotein</keyword>